<dbReference type="Proteomes" id="UP001497535">
    <property type="component" value="Unassembled WGS sequence"/>
</dbReference>
<organism evidence="1 2">
    <name type="scientific">Meloidogyne enterolobii</name>
    <name type="common">Root-knot nematode worm</name>
    <name type="synonym">Meloidogyne mayaguensis</name>
    <dbReference type="NCBI Taxonomy" id="390850"/>
    <lineage>
        <taxon>Eukaryota</taxon>
        <taxon>Metazoa</taxon>
        <taxon>Ecdysozoa</taxon>
        <taxon>Nematoda</taxon>
        <taxon>Chromadorea</taxon>
        <taxon>Rhabditida</taxon>
        <taxon>Tylenchina</taxon>
        <taxon>Tylenchomorpha</taxon>
        <taxon>Tylenchoidea</taxon>
        <taxon>Meloidogynidae</taxon>
        <taxon>Meloidogyninae</taxon>
        <taxon>Meloidogyne</taxon>
    </lineage>
</organism>
<protein>
    <submittedName>
        <fullName evidence="1">Uncharacterized protein</fullName>
    </submittedName>
</protein>
<comment type="caution">
    <text evidence="1">The sequence shown here is derived from an EMBL/GenBank/DDBJ whole genome shotgun (WGS) entry which is preliminary data.</text>
</comment>
<proteinExistence type="predicted"/>
<sequence length="211" mass="23268">MIYDSLVLNQAEKSYRRSKLADAQPATLNWPVPVSSMGENDLKQQIDTLIRSYPDFPSKGVLFRDVLPLFSKPTLVRSLCCYVANRYRDKIDLVAGLEARGFLFGPIIALELGIPFVPVRKQGKLPGPVISASYQKEYGKDVFEVQQDALLAGQRVLIVDDLLATGGSLRAAEQLVKQTGATVYANFVVIELGDLKGRKVLGSEVDAFLTY</sequence>
<gene>
    <name evidence="1" type="ORF">MENTE1834_LOCUS15147</name>
</gene>
<evidence type="ECO:0000313" key="1">
    <source>
        <dbReference type="EMBL" id="CAK5057252.1"/>
    </source>
</evidence>
<accession>A0ACB0YPV8</accession>
<keyword evidence="2" id="KW-1185">Reference proteome</keyword>
<evidence type="ECO:0000313" key="2">
    <source>
        <dbReference type="Proteomes" id="UP001497535"/>
    </source>
</evidence>
<reference evidence="1" key="1">
    <citation type="submission" date="2023-11" db="EMBL/GenBank/DDBJ databases">
        <authorList>
            <person name="Poullet M."/>
        </authorList>
    </citation>
    <scope>NUCLEOTIDE SEQUENCE</scope>
    <source>
        <strain evidence="1">E1834</strain>
    </source>
</reference>
<dbReference type="EMBL" id="CAVMJV010000016">
    <property type="protein sequence ID" value="CAK5057252.1"/>
    <property type="molecule type" value="Genomic_DNA"/>
</dbReference>
<name>A0ACB0YPV8_MELEN</name>